<evidence type="ECO:0000256" key="8">
    <source>
        <dbReference type="ARBA" id="ARBA00023136"/>
    </source>
</evidence>
<dbReference type="PRINTS" id="PR01437">
    <property type="entry name" value="NUOXDRDTASE4"/>
</dbReference>
<keyword evidence="8 10" id="KW-0472">Membrane</keyword>
<evidence type="ECO:0000256" key="3">
    <source>
        <dbReference type="ARBA" id="ARBA00009025"/>
    </source>
</evidence>
<feature type="transmembrane region" description="Helical" evidence="10">
    <location>
        <begin position="406"/>
        <end position="429"/>
    </location>
</feature>
<reference evidence="13" key="1">
    <citation type="journal article" date="2012" name="Genome Biol. Evol.">
        <title>First complete mitochondrial genome sequence from a box jellyfish reveals a highly fragmented linear architecture and insights into telomere evolution.</title>
        <authorList>
            <person name="Smith D.R."/>
            <person name="Kayal E."/>
            <person name="Yanagihara A.A."/>
            <person name="Collins A.G."/>
            <person name="Pirro S."/>
            <person name="Keeling P.J."/>
        </authorList>
    </citation>
    <scope>NUCLEOTIDE SEQUENCE</scope>
    <source>
        <strain evidence="13">A</strain>
    </source>
</reference>
<evidence type="ECO:0000256" key="5">
    <source>
        <dbReference type="ARBA" id="ARBA00021006"/>
    </source>
</evidence>
<evidence type="ECO:0000256" key="9">
    <source>
        <dbReference type="ARBA" id="ARBA00049551"/>
    </source>
</evidence>
<dbReference type="AlphaFoldDB" id="G9IBZ7"/>
<evidence type="ECO:0000313" key="13">
    <source>
        <dbReference type="EMBL" id="AEP83099.1"/>
    </source>
</evidence>
<dbReference type="InterPro" id="IPR003918">
    <property type="entry name" value="NADH_UbQ_OxRdtase"/>
</dbReference>
<keyword evidence="10" id="KW-0679">Respiratory chain</keyword>
<keyword evidence="10" id="KW-0520">NAD</keyword>
<evidence type="ECO:0000256" key="11">
    <source>
        <dbReference type="SAM" id="SignalP"/>
    </source>
</evidence>
<proteinExistence type="inferred from homology"/>
<dbReference type="GO" id="GO:0031966">
    <property type="term" value="C:mitochondrial membrane"/>
    <property type="evidence" value="ECO:0007669"/>
    <property type="project" value="UniProtKB-SubCell"/>
</dbReference>
<dbReference type="GO" id="GO:0003954">
    <property type="term" value="F:NADH dehydrogenase activity"/>
    <property type="evidence" value="ECO:0007669"/>
    <property type="project" value="TreeGrafter"/>
</dbReference>
<feature type="domain" description="NADH:quinone oxidoreductase/Mrp antiporter transmembrane" evidence="12">
    <location>
        <begin position="132"/>
        <end position="413"/>
    </location>
</feature>
<organism evidence="13">
    <name type="scientific">Carybdea alata</name>
    <name type="common">Hawaiian box jellyfish</name>
    <dbReference type="NCBI Taxonomy" id="1193083"/>
    <lineage>
        <taxon>Eukaryota</taxon>
        <taxon>Metazoa</taxon>
        <taxon>Cnidaria</taxon>
        <taxon>Cubozoa</taxon>
        <taxon>Carybdeida</taxon>
        <taxon>Alatinidae</taxon>
        <taxon>Alatina</taxon>
    </lineage>
</organism>
<dbReference type="GO" id="GO:0008137">
    <property type="term" value="F:NADH dehydrogenase (ubiquinone) activity"/>
    <property type="evidence" value="ECO:0007669"/>
    <property type="project" value="UniProtKB-UniRule"/>
</dbReference>
<dbReference type="PANTHER" id="PTHR43507:SF1">
    <property type="entry name" value="NADH-UBIQUINONE OXIDOREDUCTASE CHAIN 4"/>
    <property type="match status" value="1"/>
</dbReference>
<feature type="transmembrane region" description="Helical" evidence="10">
    <location>
        <begin position="114"/>
        <end position="131"/>
    </location>
</feature>
<evidence type="ECO:0000256" key="10">
    <source>
        <dbReference type="RuleBase" id="RU003297"/>
    </source>
</evidence>
<dbReference type="EC" id="7.1.1.2" evidence="4 10"/>
<dbReference type="GO" id="GO:0048039">
    <property type="term" value="F:ubiquinone binding"/>
    <property type="evidence" value="ECO:0007669"/>
    <property type="project" value="TreeGrafter"/>
</dbReference>
<feature type="transmembrane region" description="Helical" evidence="10">
    <location>
        <begin position="302"/>
        <end position="321"/>
    </location>
</feature>
<feature type="transmembrane region" description="Helical" evidence="10">
    <location>
        <begin position="32"/>
        <end position="51"/>
    </location>
</feature>
<keyword evidence="10" id="KW-0830">Ubiquinone</keyword>
<geneLocation type="mitochondrion" evidence="13"/>
<dbReference type="EMBL" id="JN642339">
    <property type="protein sequence ID" value="AEP83099.1"/>
    <property type="molecule type" value="Genomic_DNA"/>
</dbReference>
<evidence type="ECO:0000256" key="4">
    <source>
        <dbReference type="ARBA" id="ARBA00012944"/>
    </source>
</evidence>
<feature type="transmembrane region" description="Helical" evidence="10">
    <location>
        <begin position="241"/>
        <end position="260"/>
    </location>
</feature>
<keyword evidence="11" id="KW-0732">Signal</keyword>
<dbReference type="NCBIfam" id="TIGR01972">
    <property type="entry name" value="NDH_I_M"/>
    <property type="match status" value="1"/>
</dbReference>
<feature type="transmembrane region" description="Helical" evidence="10">
    <location>
        <begin position="327"/>
        <end position="351"/>
    </location>
</feature>
<keyword evidence="7 10" id="KW-1133">Transmembrane helix</keyword>
<feature type="transmembrane region" description="Helical" evidence="10">
    <location>
        <begin position="266"/>
        <end position="290"/>
    </location>
</feature>
<feature type="transmembrane region" description="Helical" evidence="10">
    <location>
        <begin position="450"/>
        <end position="471"/>
    </location>
</feature>
<dbReference type="InterPro" id="IPR001750">
    <property type="entry name" value="ND/Mrp_TM"/>
</dbReference>
<comment type="function">
    <text evidence="1">Core subunit of the mitochondrial membrane respiratory chain NADH dehydrogenase (Complex I) that is believed to belong to the minimal assembly required for catalysis. Complex I functions in the transfer of electrons from NADH to the respiratory chain. The immediate electron acceptor for the enzyme is believed to be ubiquinone.</text>
</comment>
<comment type="function">
    <text evidence="10">Core subunit of the mitochondrial membrane respiratory chain NADH dehydrogenase (Complex I) which catalyzes electron transfer from NADH through the respiratory chain, using ubiquinone as an electron acceptor. Essential for the catalytic activity and assembly of complex I.</text>
</comment>
<dbReference type="GO" id="GO:0042773">
    <property type="term" value="P:ATP synthesis coupled electron transport"/>
    <property type="evidence" value="ECO:0007669"/>
    <property type="project" value="InterPro"/>
</dbReference>
<feature type="transmembrane region" description="Helical" evidence="10">
    <location>
        <begin position="363"/>
        <end position="386"/>
    </location>
</feature>
<dbReference type="Pfam" id="PF00361">
    <property type="entry name" value="Proton_antipo_M"/>
    <property type="match status" value="1"/>
</dbReference>
<comment type="subcellular location">
    <subcellularLocation>
        <location evidence="2">Membrane</location>
        <topology evidence="2">Multi-pass membrane protein</topology>
    </subcellularLocation>
    <subcellularLocation>
        <location evidence="10">Mitochondrion membrane</location>
        <topology evidence="10">Multi-pass membrane protein</topology>
    </subcellularLocation>
</comment>
<dbReference type="InterPro" id="IPR010227">
    <property type="entry name" value="NADH_Q_OxRdtase_chainM/4"/>
</dbReference>
<evidence type="ECO:0000256" key="6">
    <source>
        <dbReference type="ARBA" id="ARBA00022692"/>
    </source>
</evidence>
<evidence type="ECO:0000256" key="2">
    <source>
        <dbReference type="ARBA" id="ARBA00004141"/>
    </source>
</evidence>
<feature type="chain" id="PRO_5003522570" description="NADH-ubiquinone oxidoreductase chain 4" evidence="11">
    <location>
        <begin position="20"/>
        <end position="481"/>
    </location>
</feature>
<feature type="transmembrane region" description="Helical" evidence="10">
    <location>
        <begin position="164"/>
        <end position="184"/>
    </location>
</feature>
<keyword evidence="10" id="KW-0813">Transport</keyword>
<sequence>MTSLLFFLLLLAIASILWVEDSRISKIWLTSLFYGFLSLVTTSILWSIQSWSIPFLSQVSKPGGFLLPTFLNNWGLFGLSWDSLSLSMVLLTALLTPSCLIISMGRLKIMVKEFCLLLFFTHLILVLVFSVDDLILFYILFESTLIPLFIMIGVWGGREEKVKAAFYFFIFTLVGSVFMLLAVLKTYSLSGSTSLIMIFSVGIPSFWQWWIALGLVIGMAVKIPMFPAHIWLPQAHVEAPVAGSVLLAGIMLKLGGYGLIKFCWPIVPEGITFISPVFITLSIVAIIYGGLITCRQSDMKRLVAYSSVAHMGLVTAAIFSGDPIAQLGSIFIMLSHGIVSSALFISVTQLYDRTGTRLIRYYRGVVITMPLFSALFVVLNLANMALPLSANFLAELISIVGIIRELPLVAPLMAVGVVLSAAYSLFMVNRISFGVPSPYTLKIRDLGRKEVYPVTLLAVLTYQLGVCPNWVVSPLQSYSLL</sequence>
<protein>
    <recommendedName>
        <fullName evidence="5 10">NADH-ubiquinone oxidoreductase chain 4</fullName>
        <ecNumber evidence="4 10">7.1.1.2</ecNumber>
    </recommendedName>
</protein>
<feature type="transmembrane region" description="Helical" evidence="10">
    <location>
        <begin position="87"/>
        <end position="107"/>
    </location>
</feature>
<evidence type="ECO:0000259" key="12">
    <source>
        <dbReference type="Pfam" id="PF00361"/>
    </source>
</evidence>
<feature type="transmembrane region" description="Helical" evidence="10">
    <location>
        <begin position="196"/>
        <end position="221"/>
    </location>
</feature>
<name>G9IBZ7_CARAL</name>
<keyword evidence="10 13" id="KW-0496">Mitochondrion</keyword>
<keyword evidence="6 10" id="KW-0812">Transmembrane</keyword>
<comment type="similarity">
    <text evidence="3 10">Belongs to the complex I subunit 4 family.</text>
</comment>
<feature type="signal peptide" evidence="11">
    <location>
        <begin position="1"/>
        <end position="19"/>
    </location>
</feature>
<evidence type="ECO:0000256" key="1">
    <source>
        <dbReference type="ARBA" id="ARBA00003257"/>
    </source>
</evidence>
<accession>G9IBZ7</accession>
<gene>
    <name evidence="13" type="primary">nad4</name>
</gene>
<dbReference type="PANTHER" id="PTHR43507">
    <property type="entry name" value="NADH-UBIQUINONE OXIDOREDUCTASE CHAIN 4"/>
    <property type="match status" value="1"/>
</dbReference>
<dbReference type="GO" id="GO:0015990">
    <property type="term" value="P:electron transport coupled proton transport"/>
    <property type="evidence" value="ECO:0007669"/>
    <property type="project" value="TreeGrafter"/>
</dbReference>
<keyword evidence="10" id="KW-0249">Electron transport</keyword>
<evidence type="ECO:0000256" key="7">
    <source>
        <dbReference type="ARBA" id="ARBA00022989"/>
    </source>
</evidence>
<feature type="transmembrane region" description="Helical" evidence="10">
    <location>
        <begin position="137"/>
        <end position="157"/>
    </location>
</feature>
<comment type="catalytic activity">
    <reaction evidence="9 10">
        <text>a ubiquinone + NADH + 5 H(+)(in) = a ubiquinol + NAD(+) + 4 H(+)(out)</text>
        <dbReference type="Rhea" id="RHEA:29091"/>
        <dbReference type="Rhea" id="RHEA-COMP:9565"/>
        <dbReference type="Rhea" id="RHEA-COMP:9566"/>
        <dbReference type="ChEBI" id="CHEBI:15378"/>
        <dbReference type="ChEBI" id="CHEBI:16389"/>
        <dbReference type="ChEBI" id="CHEBI:17976"/>
        <dbReference type="ChEBI" id="CHEBI:57540"/>
        <dbReference type="ChEBI" id="CHEBI:57945"/>
        <dbReference type="EC" id="7.1.1.2"/>
    </reaction>
</comment>